<dbReference type="AlphaFoldDB" id="A0A9R1VWD0"/>
<comment type="caution">
    <text evidence="1">The sequence shown here is derived from an EMBL/GenBank/DDBJ whole genome shotgun (WGS) entry which is preliminary data.</text>
</comment>
<accession>A0A9R1VWD0</accession>
<keyword evidence="2" id="KW-1185">Reference proteome</keyword>
<proteinExistence type="predicted"/>
<sequence length="88" mass="9963">MVRAIDTQLVNQHKNRQYRLHLHLKNFSTKEEAINHPPNGVVNADSKVSIRNKKNKSFNHVPPAFGTVLIARIVDMNELQTDEASSSC</sequence>
<dbReference type="Proteomes" id="UP000235145">
    <property type="component" value="Unassembled WGS sequence"/>
</dbReference>
<reference evidence="1 2" key="1">
    <citation type="journal article" date="2017" name="Nat. Commun.">
        <title>Genome assembly with in vitro proximity ligation data and whole-genome triplication in lettuce.</title>
        <authorList>
            <person name="Reyes-Chin-Wo S."/>
            <person name="Wang Z."/>
            <person name="Yang X."/>
            <person name="Kozik A."/>
            <person name="Arikit S."/>
            <person name="Song C."/>
            <person name="Xia L."/>
            <person name="Froenicke L."/>
            <person name="Lavelle D.O."/>
            <person name="Truco M.J."/>
            <person name="Xia R."/>
            <person name="Zhu S."/>
            <person name="Xu C."/>
            <person name="Xu H."/>
            <person name="Xu X."/>
            <person name="Cox K."/>
            <person name="Korf I."/>
            <person name="Meyers B.C."/>
            <person name="Michelmore R.W."/>
        </authorList>
    </citation>
    <scope>NUCLEOTIDE SEQUENCE [LARGE SCALE GENOMIC DNA]</scope>
    <source>
        <strain evidence="2">cv. Salinas</strain>
        <tissue evidence="1">Seedlings</tissue>
    </source>
</reference>
<dbReference type="EMBL" id="NBSK02000004">
    <property type="protein sequence ID" value="KAJ0212523.1"/>
    <property type="molecule type" value="Genomic_DNA"/>
</dbReference>
<name>A0A9R1VWD0_LACSA</name>
<protein>
    <submittedName>
        <fullName evidence="1">Uncharacterized protein</fullName>
    </submittedName>
</protein>
<gene>
    <name evidence="1" type="ORF">LSAT_V11C400180430</name>
</gene>
<organism evidence="1 2">
    <name type="scientific">Lactuca sativa</name>
    <name type="common">Garden lettuce</name>
    <dbReference type="NCBI Taxonomy" id="4236"/>
    <lineage>
        <taxon>Eukaryota</taxon>
        <taxon>Viridiplantae</taxon>
        <taxon>Streptophyta</taxon>
        <taxon>Embryophyta</taxon>
        <taxon>Tracheophyta</taxon>
        <taxon>Spermatophyta</taxon>
        <taxon>Magnoliopsida</taxon>
        <taxon>eudicotyledons</taxon>
        <taxon>Gunneridae</taxon>
        <taxon>Pentapetalae</taxon>
        <taxon>asterids</taxon>
        <taxon>campanulids</taxon>
        <taxon>Asterales</taxon>
        <taxon>Asteraceae</taxon>
        <taxon>Cichorioideae</taxon>
        <taxon>Cichorieae</taxon>
        <taxon>Lactucinae</taxon>
        <taxon>Lactuca</taxon>
    </lineage>
</organism>
<evidence type="ECO:0000313" key="2">
    <source>
        <dbReference type="Proteomes" id="UP000235145"/>
    </source>
</evidence>
<evidence type="ECO:0000313" key="1">
    <source>
        <dbReference type="EMBL" id="KAJ0212523.1"/>
    </source>
</evidence>